<keyword evidence="1" id="KW-0805">Transcription regulation</keyword>
<protein>
    <submittedName>
        <fullName evidence="5">ArsR family transcriptional regulator</fullName>
    </submittedName>
</protein>
<dbReference type="SMART" id="SM00418">
    <property type="entry name" value="HTH_ARSR"/>
    <property type="match status" value="1"/>
</dbReference>
<proteinExistence type="predicted"/>
<evidence type="ECO:0000256" key="2">
    <source>
        <dbReference type="ARBA" id="ARBA00023125"/>
    </source>
</evidence>
<sequence length="196" mass="21917">MPNPHRRLSDPRELNALAHPVRMAIIELLSVSGPLTATELADRLDETPANCSWHLRKLAQHGFVEEAEGGKGRQRPWQVPGLGFHWDEEHGAGSIDERRAAQALSEVVMGRAIDRLREAQERAPEEPEEWRAATSNTEMVAWLTADELKEMNEAIEAVLDRHVERLTDPKQRPAGARLCEFVSWGVPVSFPGVEPA</sequence>
<evidence type="ECO:0000256" key="1">
    <source>
        <dbReference type="ARBA" id="ARBA00023015"/>
    </source>
</evidence>
<keyword evidence="2" id="KW-0238">DNA-binding</keyword>
<organism evidence="5 6">
    <name type="scientific">Kribbella kalugense</name>
    <dbReference type="NCBI Taxonomy" id="2512221"/>
    <lineage>
        <taxon>Bacteria</taxon>
        <taxon>Bacillati</taxon>
        <taxon>Actinomycetota</taxon>
        <taxon>Actinomycetes</taxon>
        <taxon>Propionibacteriales</taxon>
        <taxon>Kribbellaceae</taxon>
        <taxon>Kribbella</taxon>
    </lineage>
</organism>
<gene>
    <name evidence="5" type="ORF">EV650_1763</name>
</gene>
<evidence type="ECO:0000313" key="6">
    <source>
        <dbReference type="Proteomes" id="UP000295447"/>
    </source>
</evidence>
<reference evidence="5 6" key="1">
    <citation type="submission" date="2019-03" db="EMBL/GenBank/DDBJ databases">
        <title>Genomic Encyclopedia of Type Strains, Phase III (KMG-III): the genomes of soil and plant-associated and newly described type strains.</title>
        <authorList>
            <person name="Whitman W."/>
        </authorList>
    </citation>
    <scope>NUCLEOTIDE SEQUENCE [LARGE SCALE GENOMIC DNA]</scope>
    <source>
        <strain evidence="5 6">VKM Ac-2570</strain>
    </source>
</reference>
<dbReference type="GO" id="GO:0003677">
    <property type="term" value="F:DNA binding"/>
    <property type="evidence" value="ECO:0007669"/>
    <property type="project" value="UniProtKB-KW"/>
</dbReference>
<dbReference type="Pfam" id="PF12840">
    <property type="entry name" value="HTH_20"/>
    <property type="match status" value="1"/>
</dbReference>
<dbReference type="InterPro" id="IPR036388">
    <property type="entry name" value="WH-like_DNA-bd_sf"/>
</dbReference>
<accession>A0A4R7ZYQ3</accession>
<dbReference type="Gene3D" id="1.10.10.10">
    <property type="entry name" value="Winged helix-like DNA-binding domain superfamily/Winged helix DNA-binding domain"/>
    <property type="match status" value="1"/>
</dbReference>
<dbReference type="GO" id="GO:0003700">
    <property type="term" value="F:DNA-binding transcription factor activity"/>
    <property type="evidence" value="ECO:0007669"/>
    <property type="project" value="InterPro"/>
</dbReference>
<evidence type="ECO:0000259" key="4">
    <source>
        <dbReference type="SMART" id="SM00418"/>
    </source>
</evidence>
<dbReference type="PANTHER" id="PTHR33154">
    <property type="entry name" value="TRANSCRIPTIONAL REGULATOR, ARSR FAMILY"/>
    <property type="match status" value="1"/>
</dbReference>
<dbReference type="EMBL" id="SODF01000001">
    <property type="protein sequence ID" value="TDW22916.1"/>
    <property type="molecule type" value="Genomic_DNA"/>
</dbReference>
<name>A0A4R7ZYQ3_9ACTN</name>
<dbReference type="InterPro" id="IPR001845">
    <property type="entry name" value="HTH_ArsR_DNA-bd_dom"/>
</dbReference>
<dbReference type="InterPro" id="IPR036390">
    <property type="entry name" value="WH_DNA-bd_sf"/>
</dbReference>
<evidence type="ECO:0000313" key="5">
    <source>
        <dbReference type="EMBL" id="TDW22916.1"/>
    </source>
</evidence>
<evidence type="ECO:0000256" key="3">
    <source>
        <dbReference type="ARBA" id="ARBA00023163"/>
    </source>
</evidence>
<dbReference type="RefSeq" id="WP_166678065.1">
    <property type="nucleotide sequence ID" value="NZ_SODF01000001.1"/>
</dbReference>
<keyword evidence="3" id="KW-0804">Transcription</keyword>
<dbReference type="PANTHER" id="PTHR33154:SF15">
    <property type="entry name" value="REGULATORY PROTEIN ARSR"/>
    <property type="match status" value="1"/>
</dbReference>
<comment type="caution">
    <text evidence="5">The sequence shown here is derived from an EMBL/GenBank/DDBJ whole genome shotgun (WGS) entry which is preliminary data.</text>
</comment>
<dbReference type="Proteomes" id="UP000295447">
    <property type="component" value="Unassembled WGS sequence"/>
</dbReference>
<keyword evidence="6" id="KW-1185">Reference proteome</keyword>
<feature type="domain" description="HTH arsR-type" evidence="4">
    <location>
        <begin position="12"/>
        <end position="109"/>
    </location>
</feature>
<dbReference type="AlphaFoldDB" id="A0A4R7ZYQ3"/>
<dbReference type="InterPro" id="IPR011991">
    <property type="entry name" value="ArsR-like_HTH"/>
</dbReference>
<dbReference type="InterPro" id="IPR051081">
    <property type="entry name" value="HTH_MetalResp_TranReg"/>
</dbReference>
<dbReference type="CDD" id="cd00090">
    <property type="entry name" value="HTH_ARSR"/>
    <property type="match status" value="1"/>
</dbReference>
<dbReference type="SUPFAM" id="SSF46785">
    <property type="entry name" value="Winged helix' DNA-binding domain"/>
    <property type="match status" value="1"/>
</dbReference>